<evidence type="ECO:0000313" key="5">
    <source>
        <dbReference type="Proteomes" id="UP000037069"/>
    </source>
</evidence>
<dbReference type="Proteomes" id="UP000037069">
    <property type="component" value="Unassembled WGS sequence"/>
</dbReference>
<organism evidence="4 5">
    <name type="scientific">Lucilia cuprina</name>
    <name type="common">Green bottle fly</name>
    <name type="synonym">Australian sheep blowfly</name>
    <dbReference type="NCBI Taxonomy" id="7375"/>
    <lineage>
        <taxon>Eukaryota</taxon>
        <taxon>Metazoa</taxon>
        <taxon>Ecdysozoa</taxon>
        <taxon>Arthropoda</taxon>
        <taxon>Hexapoda</taxon>
        <taxon>Insecta</taxon>
        <taxon>Pterygota</taxon>
        <taxon>Neoptera</taxon>
        <taxon>Endopterygota</taxon>
        <taxon>Diptera</taxon>
        <taxon>Brachycera</taxon>
        <taxon>Muscomorpha</taxon>
        <taxon>Oestroidea</taxon>
        <taxon>Calliphoridae</taxon>
        <taxon>Luciliinae</taxon>
        <taxon>Lucilia</taxon>
    </lineage>
</organism>
<evidence type="ECO:0000256" key="3">
    <source>
        <dbReference type="ARBA" id="ARBA00022525"/>
    </source>
</evidence>
<name>A0A0L0BX00_LUCCU</name>
<proteinExistence type="inferred from homology"/>
<dbReference type="FunFam" id="1.10.238.20:FF:000001">
    <property type="entry name" value="General odorant-binding protein lush"/>
    <property type="match status" value="1"/>
</dbReference>
<dbReference type="SMART" id="SM00708">
    <property type="entry name" value="PhBP"/>
    <property type="match status" value="1"/>
</dbReference>
<dbReference type="GO" id="GO:0005549">
    <property type="term" value="F:odorant binding"/>
    <property type="evidence" value="ECO:0007669"/>
    <property type="project" value="InterPro"/>
</dbReference>
<dbReference type="InterPro" id="IPR006170">
    <property type="entry name" value="PBP/GOBP"/>
</dbReference>
<protein>
    <submittedName>
        <fullName evidence="4">General odorant-binding protein lush</fullName>
    </submittedName>
</protein>
<dbReference type="PANTHER" id="PTHR21364">
    <property type="entry name" value="GENERAL ODORANT-BINDING PROTEIN 19A"/>
    <property type="match status" value="1"/>
</dbReference>
<gene>
    <name evidence="4" type="ORF">FF38_08335</name>
</gene>
<keyword evidence="5" id="KW-1185">Reference proteome</keyword>
<feature type="non-terminal residue" evidence="4">
    <location>
        <position position="1"/>
    </location>
</feature>
<sequence length="152" mass="17374">VTMDQFLQSLDMMRNGCAPKFKVTLDQLDNLRNGIFDESSSELKCYTKCVAQLAGTVTKKGDFSISKATAQIPIILPPEIQDIAKAALASCKEIRKCKNTTITNKNAYIIIKFLRKFYILFNAEKDYKESCERIFYVTKCVRDFSPKDFKFP</sequence>
<dbReference type="AlphaFoldDB" id="A0A0L0BX00"/>
<dbReference type="PANTHER" id="PTHR21364:SF1">
    <property type="entry name" value="GENERAL ODORANT-BINDING PROTEIN LUSH"/>
    <property type="match status" value="1"/>
</dbReference>
<keyword evidence="3" id="KW-0964">Secreted</keyword>
<evidence type="ECO:0000256" key="2">
    <source>
        <dbReference type="ARBA" id="ARBA00008098"/>
    </source>
</evidence>
<dbReference type="SUPFAM" id="SSF47565">
    <property type="entry name" value="Insect pheromone/odorant-binding proteins"/>
    <property type="match status" value="1"/>
</dbReference>
<accession>A0A0L0BX00</accession>
<comment type="caution">
    <text evidence="4">The sequence shown here is derived from an EMBL/GenBank/DDBJ whole genome shotgun (WGS) entry which is preliminary data.</text>
</comment>
<reference evidence="4 5" key="1">
    <citation type="journal article" date="2015" name="Nat. Commun.">
        <title>Lucilia cuprina genome unlocks parasitic fly biology to underpin future interventions.</title>
        <authorList>
            <person name="Anstead C.A."/>
            <person name="Korhonen P.K."/>
            <person name="Young N.D."/>
            <person name="Hall R.S."/>
            <person name="Jex A.R."/>
            <person name="Murali S.C."/>
            <person name="Hughes D.S."/>
            <person name="Lee S.F."/>
            <person name="Perry T."/>
            <person name="Stroehlein A.J."/>
            <person name="Ansell B.R."/>
            <person name="Breugelmans B."/>
            <person name="Hofmann A."/>
            <person name="Qu J."/>
            <person name="Dugan S."/>
            <person name="Lee S.L."/>
            <person name="Chao H."/>
            <person name="Dinh H."/>
            <person name="Han Y."/>
            <person name="Doddapaneni H.V."/>
            <person name="Worley K.C."/>
            <person name="Muzny D.M."/>
            <person name="Ioannidis P."/>
            <person name="Waterhouse R.M."/>
            <person name="Zdobnov E.M."/>
            <person name="James P.J."/>
            <person name="Bagnall N.H."/>
            <person name="Kotze A.C."/>
            <person name="Gibbs R.A."/>
            <person name="Richards S."/>
            <person name="Batterham P."/>
            <person name="Gasser R.B."/>
        </authorList>
    </citation>
    <scope>NUCLEOTIDE SEQUENCE [LARGE SCALE GENOMIC DNA]</scope>
    <source>
        <strain evidence="4 5">LS</strain>
        <tissue evidence="4">Full body</tissue>
    </source>
</reference>
<dbReference type="GO" id="GO:0005576">
    <property type="term" value="C:extracellular region"/>
    <property type="evidence" value="ECO:0007669"/>
    <property type="project" value="UniProtKB-SubCell"/>
</dbReference>
<dbReference type="GO" id="GO:0042048">
    <property type="term" value="P:olfactory behavior"/>
    <property type="evidence" value="ECO:0007669"/>
    <property type="project" value="TreeGrafter"/>
</dbReference>
<dbReference type="EMBL" id="JRES01001216">
    <property type="protein sequence ID" value="KNC24540.1"/>
    <property type="molecule type" value="Genomic_DNA"/>
</dbReference>
<comment type="similarity">
    <text evidence="2">Belongs to the PBP/GOBP family.</text>
</comment>
<dbReference type="GO" id="GO:0035275">
    <property type="term" value="F:dibutyl phthalate binding"/>
    <property type="evidence" value="ECO:0007669"/>
    <property type="project" value="TreeGrafter"/>
</dbReference>
<dbReference type="OrthoDB" id="6610259at2759"/>
<dbReference type="CDD" id="cd23992">
    <property type="entry name" value="PBP_GOBP"/>
    <property type="match status" value="1"/>
</dbReference>
<comment type="subcellular location">
    <subcellularLocation>
        <location evidence="1">Secreted</location>
    </subcellularLocation>
</comment>
<dbReference type="InterPro" id="IPR036728">
    <property type="entry name" value="PBP_GOBP_sf"/>
</dbReference>
<dbReference type="GO" id="GO:0007608">
    <property type="term" value="P:sensory perception of smell"/>
    <property type="evidence" value="ECO:0007669"/>
    <property type="project" value="TreeGrafter"/>
</dbReference>
<evidence type="ECO:0000256" key="1">
    <source>
        <dbReference type="ARBA" id="ARBA00004613"/>
    </source>
</evidence>
<dbReference type="Pfam" id="PF01395">
    <property type="entry name" value="PBP_GOBP"/>
    <property type="match status" value="1"/>
</dbReference>
<dbReference type="OMA" id="CYTRCIA"/>
<evidence type="ECO:0000313" key="4">
    <source>
        <dbReference type="EMBL" id="KNC24540.1"/>
    </source>
</evidence>
<dbReference type="Gene3D" id="1.10.238.20">
    <property type="entry name" value="Pheromone/general odorant binding protein domain"/>
    <property type="match status" value="1"/>
</dbReference>